<protein>
    <submittedName>
        <fullName evidence="2">Unannotated protein</fullName>
    </submittedName>
</protein>
<dbReference type="PANTHER" id="PTHR30319">
    <property type="entry name" value="PHENYLACETIC ACID REGULATOR-RELATED TRANSCRIPTIONAL REPRESSOR"/>
    <property type="match status" value="1"/>
</dbReference>
<feature type="domain" description="Transcriptional repressor PaaX-like C-terminal" evidence="1">
    <location>
        <begin position="22"/>
        <end position="111"/>
    </location>
</feature>
<sequence length="117" mass="13549">MNIFSAEHIAFTPTPSVVQEWWDLDGIQEVYNSFSRTAKPVIKYWSTRNIVTDSAKAFRDYTTILTNWRHAPYFDPGLPEEFLPKSWAGYQATENFFKVHDKLAGPALNFVFNIAKK</sequence>
<gene>
    <name evidence="2" type="ORF">UFOPK4444_01175</name>
</gene>
<organism evidence="2">
    <name type="scientific">freshwater metagenome</name>
    <dbReference type="NCBI Taxonomy" id="449393"/>
    <lineage>
        <taxon>unclassified sequences</taxon>
        <taxon>metagenomes</taxon>
        <taxon>ecological metagenomes</taxon>
    </lineage>
</organism>
<reference evidence="2" key="1">
    <citation type="submission" date="2020-05" db="EMBL/GenBank/DDBJ databases">
        <authorList>
            <person name="Chiriac C."/>
            <person name="Salcher M."/>
            <person name="Ghai R."/>
            <person name="Kavagutti S V."/>
        </authorList>
    </citation>
    <scope>NUCLEOTIDE SEQUENCE</scope>
</reference>
<dbReference type="Gene3D" id="1.20.58.1460">
    <property type="match status" value="1"/>
</dbReference>
<dbReference type="GO" id="GO:0006351">
    <property type="term" value="P:DNA-templated transcription"/>
    <property type="evidence" value="ECO:0007669"/>
    <property type="project" value="TreeGrafter"/>
</dbReference>
<dbReference type="PANTHER" id="PTHR30319:SF1">
    <property type="entry name" value="TRANSCRIPTIONAL REPRESSOR PAAX"/>
    <property type="match status" value="1"/>
</dbReference>
<dbReference type="EMBL" id="CAFBRZ010000082">
    <property type="protein sequence ID" value="CAB5159174.1"/>
    <property type="molecule type" value="Genomic_DNA"/>
</dbReference>
<evidence type="ECO:0000313" key="2">
    <source>
        <dbReference type="EMBL" id="CAB5159174.1"/>
    </source>
</evidence>
<dbReference type="InterPro" id="IPR013225">
    <property type="entry name" value="PaaX_C"/>
</dbReference>
<evidence type="ECO:0000259" key="1">
    <source>
        <dbReference type="Pfam" id="PF08223"/>
    </source>
</evidence>
<proteinExistence type="predicted"/>
<name>A0A6J7W8Q5_9ZZZZ</name>
<dbReference type="AlphaFoldDB" id="A0A6J7W8Q5"/>
<dbReference type="Pfam" id="PF08223">
    <property type="entry name" value="PaaX_C"/>
    <property type="match status" value="1"/>
</dbReference>
<accession>A0A6J7W8Q5</accession>